<reference evidence="1 2" key="1">
    <citation type="submission" date="2024-05" db="EMBL/GenBank/DDBJ databases">
        <authorList>
            <person name="Wallberg A."/>
        </authorList>
    </citation>
    <scope>NUCLEOTIDE SEQUENCE [LARGE SCALE GENOMIC DNA]</scope>
</reference>
<feature type="non-terminal residue" evidence="1">
    <location>
        <position position="132"/>
    </location>
</feature>
<dbReference type="Proteomes" id="UP001497623">
    <property type="component" value="Unassembled WGS sequence"/>
</dbReference>
<gene>
    <name evidence="1" type="ORF">MNOR_LOCUS15524</name>
</gene>
<organism evidence="1 2">
    <name type="scientific">Meganyctiphanes norvegica</name>
    <name type="common">Northern krill</name>
    <name type="synonym">Thysanopoda norvegica</name>
    <dbReference type="NCBI Taxonomy" id="48144"/>
    <lineage>
        <taxon>Eukaryota</taxon>
        <taxon>Metazoa</taxon>
        <taxon>Ecdysozoa</taxon>
        <taxon>Arthropoda</taxon>
        <taxon>Crustacea</taxon>
        <taxon>Multicrustacea</taxon>
        <taxon>Malacostraca</taxon>
        <taxon>Eumalacostraca</taxon>
        <taxon>Eucarida</taxon>
        <taxon>Euphausiacea</taxon>
        <taxon>Euphausiidae</taxon>
        <taxon>Meganyctiphanes</taxon>
    </lineage>
</organism>
<accession>A0AAV2QSM2</accession>
<dbReference type="EMBL" id="CAXKWB010009739">
    <property type="protein sequence ID" value="CAL4095933.1"/>
    <property type="molecule type" value="Genomic_DNA"/>
</dbReference>
<feature type="non-terminal residue" evidence="1">
    <location>
        <position position="1"/>
    </location>
</feature>
<keyword evidence="2" id="KW-1185">Reference proteome</keyword>
<name>A0AAV2QSM2_MEGNR</name>
<comment type="caution">
    <text evidence="1">The sequence shown here is derived from an EMBL/GenBank/DDBJ whole genome shotgun (WGS) entry which is preliminary data.</text>
</comment>
<dbReference type="AlphaFoldDB" id="A0AAV2QSM2"/>
<evidence type="ECO:0000313" key="2">
    <source>
        <dbReference type="Proteomes" id="UP001497623"/>
    </source>
</evidence>
<sequence length="132" mass="15669">VSQWIKKHKDEVSVSEVQSVKVPSKRHHFFSSDINNVEVPALSKNLYSYICDSKEIAKFMSNLSTCTLGIRMELLVAFCRWDKYNHLWNRNRELQIKEFALRGPLLEDYEIQLQLYYNLQKEIEDEPTLLNM</sequence>
<protein>
    <submittedName>
        <fullName evidence="1">Uncharacterized protein</fullName>
    </submittedName>
</protein>
<proteinExistence type="predicted"/>
<evidence type="ECO:0000313" key="1">
    <source>
        <dbReference type="EMBL" id="CAL4095933.1"/>
    </source>
</evidence>